<dbReference type="SUPFAM" id="SSF57959">
    <property type="entry name" value="Leucine zipper domain"/>
    <property type="match status" value="1"/>
</dbReference>
<feature type="region of interest" description="Disordered" evidence="1">
    <location>
        <begin position="140"/>
        <end position="165"/>
    </location>
</feature>
<proteinExistence type="predicted"/>
<feature type="compositionally biased region" description="Basic residues" evidence="1">
    <location>
        <begin position="112"/>
        <end position="123"/>
    </location>
</feature>
<feature type="compositionally biased region" description="Basic and acidic residues" evidence="1">
    <location>
        <begin position="140"/>
        <end position="156"/>
    </location>
</feature>
<feature type="region of interest" description="Disordered" evidence="1">
    <location>
        <begin position="1"/>
        <end position="42"/>
    </location>
</feature>
<dbReference type="CDD" id="cd14688">
    <property type="entry name" value="bZIP_YAP"/>
    <property type="match status" value="1"/>
</dbReference>
<feature type="region of interest" description="Disordered" evidence="1">
    <location>
        <begin position="390"/>
        <end position="415"/>
    </location>
</feature>
<gene>
    <name evidence="2" type="primary">BZIP1</name>
    <name evidence="2" type="ORF">MICPUN_107423</name>
</gene>
<evidence type="ECO:0000256" key="1">
    <source>
        <dbReference type="SAM" id="MobiDB-lite"/>
    </source>
</evidence>
<dbReference type="EMBL" id="CP001329">
    <property type="protein sequence ID" value="ACO65814.1"/>
    <property type="molecule type" value="Genomic_DNA"/>
</dbReference>
<sequence length="496" mass="52507">MPATRGASGRSPKDESYGENLKAMDASDPAAGDLGTLASGSSDDALVIDPAAVSAAFADQLDDSVMRDALFTLGFDDIPPMSFTPSVGGDDADGDGKDGKKARTTGSNQRAVQKRYRERKKQHTAALEAKVAELQSRIDELESEKREMNDQTDRRAAQGGDESGIASTACGLVDAASIGGDGRMSSACEKARKEYLLKFGERVRHMRSALERGASDGELRQALRGMVAHCLGKNPDSSPSGPALKSMMTSNARMLNREAASQQADAQQGPVSTHSGGSEGSDGFMAHTDLKTALMRSNEGIVRANGVCSQSVCQSVCGGPLRVTIDGSNPTEEEASAHWITVAGALRDSVPPSEVTKLIRWRDEYVAAISNIYEERQRIGAKLAGVGQPFARTGLKGDDSPPSDESTRGDGTSPIVAETTQGEAFVDTIAVAEALRESVTRELELKMRSHPTLVLKTLSPRTSAAIIVSSYPFLPDAVAVASLMKTWRDDGNSVKV</sequence>
<feature type="region of interest" description="Disordered" evidence="1">
    <location>
        <begin position="257"/>
        <end position="283"/>
    </location>
</feature>
<organism evidence="2 3">
    <name type="scientific">Micromonas commoda (strain RCC299 / NOUM17 / CCMP2709)</name>
    <name type="common">Picoplanktonic green alga</name>
    <dbReference type="NCBI Taxonomy" id="296587"/>
    <lineage>
        <taxon>Eukaryota</taxon>
        <taxon>Viridiplantae</taxon>
        <taxon>Chlorophyta</taxon>
        <taxon>Mamiellophyceae</taxon>
        <taxon>Mamiellales</taxon>
        <taxon>Mamiellaceae</taxon>
        <taxon>Micromonas</taxon>
    </lineage>
</organism>
<reference evidence="2 3" key="1">
    <citation type="journal article" date="2009" name="Science">
        <title>Green evolution and dynamic adaptations revealed by genomes of the marine picoeukaryotes Micromonas.</title>
        <authorList>
            <person name="Worden A.Z."/>
            <person name="Lee J.H."/>
            <person name="Mock T."/>
            <person name="Rouze P."/>
            <person name="Simmons M.P."/>
            <person name="Aerts A.L."/>
            <person name="Allen A.E."/>
            <person name="Cuvelier M.L."/>
            <person name="Derelle E."/>
            <person name="Everett M.V."/>
            <person name="Foulon E."/>
            <person name="Grimwood J."/>
            <person name="Gundlach H."/>
            <person name="Henrissat B."/>
            <person name="Napoli C."/>
            <person name="McDonald S.M."/>
            <person name="Parker M.S."/>
            <person name="Rombauts S."/>
            <person name="Salamov A."/>
            <person name="Von Dassow P."/>
            <person name="Badger J.H."/>
            <person name="Coutinho P.M."/>
            <person name="Demir E."/>
            <person name="Dubchak I."/>
            <person name="Gentemann C."/>
            <person name="Eikrem W."/>
            <person name="Gready J.E."/>
            <person name="John U."/>
            <person name="Lanier W."/>
            <person name="Lindquist E.A."/>
            <person name="Lucas S."/>
            <person name="Mayer K.F."/>
            <person name="Moreau H."/>
            <person name="Not F."/>
            <person name="Otillar R."/>
            <person name="Panaud O."/>
            <person name="Pangilinan J."/>
            <person name="Paulsen I."/>
            <person name="Piegu B."/>
            <person name="Poliakov A."/>
            <person name="Robbens S."/>
            <person name="Schmutz J."/>
            <person name="Toulza E."/>
            <person name="Wyss T."/>
            <person name="Zelensky A."/>
            <person name="Zhou K."/>
            <person name="Armbrust E.V."/>
            <person name="Bhattacharya D."/>
            <person name="Goodenough U.W."/>
            <person name="Van de Peer Y."/>
            <person name="Grigoriev I.V."/>
        </authorList>
    </citation>
    <scope>NUCLEOTIDE SEQUENCE [LARGE SCALE GENOMIC DNA]</scope>
    <source>
        <strain evidence="3">RCC299 / NOUM17</strain>
    </source>
</reference>
<dbReference type="InParanoid" id="C1EC10"/>
<dbReference type="KEGG" id="mis:MICPUN_107423"/>
<name>C1EC10_MICCC</name>
<dbReference type="GeneID" id="8246421"/>
<dbReference type="GO" id="GO:0003700">
    <property type="term" value="F:DNA-binding transcription factor activity"/>
    <property type="evidence" value="ECO:0007669"/>
    <property type="project" value="InterPro"/>
</dbReference>
<evidence type="ECO:0000313" key="2">
    <source>
        <dbReference type="EMBL" id="ACO65814.1"/>
    </source>
</evidence>
<evidence type="ECO:0008006" key="4">
    <source>
        <dbReference type="Google" id="ProtNLM"/>
    </source>
</evidence>
<dbReference type="AlphaFoldDB" id="C1EC10"/>
<evidence type="ECO:0000313" key="3">
    <source>
        <dbReference type="Proteomes" id="UP000002009"/>
    </source>
</evidence>
<accession>C1EC10</accession>
<protein>
    <recommendedName>
        <fullName evidence="4">BZIP domain-containing protein</fullName>
    </recommendedName>
</protein>
<feature type="region of interest" description="Disordered" evidence="1">
    <location>
        <begin position="80"/>
        <end position="123"/>
    </location>
</feature>
<dbReference type="Proteomes" id="UP000002009">
    <property type="component" value="Chromosome 9"/>
</dbReference>
<dbReference type="RefSeq" id="XP_002504556.1">
    <property type="nucleotide sequence ID" value="XM_002504510.1"/>
</dbReference>
<keyword evidence="3" id="KW-1185">Reference proteome</keyword>
<dbReference type="InterPro" id="IPR046347">
    <property type="entry name" value="bZIP_sf"/>
</dbReference>
<dbReference type="Gene3D" id="1.20.5.170">
    <property type="match status" value="1"/>
</dbReference>
<feature type="compositionally biased region" description="Polar residues" evidence="1">
    <location>
        <begin position="257"/>
        <end position="276"/>
    </location>
</feature>